<feature type="signal peptide" evidence="2">
    <location>
        <begin position="1"/>
        <end position="39"/>
    </location>
</feature>
<evidence type="ECO:0000256" key="1">
    <source>
        <dbReference type="SAM" id="MobiDB-lite"/>
    </source>
</evidence>
<feature type="compositionally biased region" description="Pro residues" evidence="1">
    <location>
        <begin position="149"/>
        <end position="162"/>
    </location>
</feature>
<dbReference type="InterPro" id="IPR013693">
    <property type="entry name" value="SpoIID/LytB_N"/>
</dbReference>
<evidence type="ECO:0000259" key="3">
    <source>
        <dbReference type="Pfam" id="PF08486"/>
    </source>
</evidence>
<feature type="region of interest" description="Disordered" evidence="1">
    <location>
        <begin position="143"/>
        <end position="172"/>
    </location>
</feature>
<comment type="caution">
    <text evidence="4">The sequence shown here is derived from an EMBL/GenBank/DDBJ whole genome shotgun (WGS) entry which is preliminary data.</text>
</comment>
<organism evidence="4 5">
    <name type="scientific">Nonomuraea composti</name>
    <dbReference type="NCBI Taxonomy" id="2720023"/>
    <lineage>
        <taxon>Bacteria</taxon>
        <taxon>Bacillati</taxon>
        <taxon>Actinomycetota</taxon>
        <taxon>Actinomycetes</taxon>
        <taxon>Streptosporangiales</taxon>
        <taxon>Streptosporangiaceae</taxon>
        <taxon>Nonomuraea</taxon>
    </lineage>
</organism>
<evidence type="ECO:0000313" key="4">
    <source>
        <dbReference type="EMBL" id="NJP95510.1"/>
    </source>
</evidence>
<sequence length="333" mass="35764">MRRTTVLARTVWLLPRLAAAATALALGGGLLATATPASAASRDGVCDSGEFCYYFNSDNQGSVSDFTASVADYATTQPTCYDFKGPGAGKGECIKNAAASVWNRSSKTVRVYYNTGYAGTYQDFAAGAKGNLNATLKNQNASHQFLGSAPPPTPPPTSPPSSPAECKTDGTDTKLPTTILVYRTSLDRVERVDFKTYVKNVLPNEWVSSWPAESLKAGAMAVKNFGWYWALHSNRKTPSGQCFDVYDHTSSQVYEPGSAKATTNAAVDATWGARLTRGGKIFRAQYCATTTACGNWVDGDWMSQYGSRDKAAAGWSYSRILKHYYTGIVLSAS</sequence>
<gene>
    <name evidence="4" type="ORF">HCN51_39785</name>
</gene>
<reference evidence="4 5" key="1">
    <citation type="submission" date="2020-03" db="EMBL/GenBank/DDBJ databases">
        <title>WGS of actinomycetes isolated from Thailand.</title>
        <authorList>
            <person name="Thawai C."/>
        </authorList>
    </citation>
    <scope>NUCLEOTIDE SEQUENCE [LARGE SCALE GENOMIC DNA]</scope>
    <source>
        <strain evidence="4 5">FMUSA5-5</strain>
    </source>
</reference>
<dbReference type="EMBL" id="JAATEP010000039">
    <property type="protein sequence ID" value="NJP95510.1"/>
    <property type="molecule type" value="Genomic_DNA"/>
</dbReference>
<evidence type="ECO:0000313" key="5">
    <source>
        <dbReference type="Proteomes" id="UP000696294"/>
    </source>
</evidence>
<name>A0ABX1BG21_9ACTN</name>
<keyword evidence="5" id="KW-1185">Reference proteome</keyword>
<protein>
    <submittedName>
        <fullName evidence="4">Peptidase M23</fullName>
    </submittedName>
</protein>
<feature type="domain" description="Sporulation stage II protein D amidase enhancer LytB N-terminal" evidence="3">
    <location>
        <begin position="183"/>
        <end position="275"/>
    </location>
</feature>
<dbReference type="Pfam" id="PF08486">
    <property type="entry name" value="SpoIID"/>
    <property type="match status" value="1"/>
</dbReference>
<proteinExistence type="predicted"/>
<dbReference type="Proteomes" id="UP000696294">
    <property type="component" value="Unassembled WGS sequence"/>
</dbReference>
<dbReference type="Pfam" id="PF03995">
    <property type="entry name" value="Inhibitor_I36"/>
    <property type="match status" value="1"/>
</dbReference>
<accession>A0ABX1BG21</accession>
<feature type="chain" id="PRO_5045853897" evidence="2">
    <location>
        <begin position="40"/>
        <end position="333"/>
    </location>
</feature>
<evidence type="ECO:0000256" key="2">
    <source>
        <dbReference type="SAM" id="SignalP"/>
    </source>
</evidence>
<keyword evidence="2" id="KW-0732">Signal</keyword>